<dbReference type="PIRSF" id="PIRSF006160">
    <property type="entry name" value="AI2"/>
    <property type="match status" value="1"/>
</dbReference>
<dbReference type="AlphaFoldDB" id="A0A4Y9AFS6"/>
<comment type="function">
    <text evidence="11 14">Involved in the synthesis of autoinducer 2 (AI-2) which is secreted by bacteria and is used to communicate both the cell density and the metabolic potential of the environment. The regulation of gene expression in response to changes in cell density is called quorum sensing. Catalyzes the transformation of S-ribosylhomocysteine (RHC) to homocysteine (HC) and 4,5-dihydroxy-2,3-pentadione (DPD).</text>
</comment>
<dbReference type="InterPro" id="IPR037005">
    <property type="entry name" value="LuxS_sf"/>
</dbReference>
<comment type="cofactor">
    <cofactor evidence="14">
        <name>Fe cation</name>
        <dbReference type="ChEBI" id="CHEBI:24875"/>
    </cofactor>
    <text evidence="14">Binds 1 Fe cation per subunit.</text>
</comment>
<feature type="binding site" evidence="14">
    <location>
        <position position="57"/>
    </location>
    <ligand>
        <name>Fe cation</name>
        <dbReference type="ChEBI" id="CHEBI:24875"/>
    </ligand>
</feature>
<dbReference type="EMBL" id="SRHY01000008">
    <property type="protein sequence ID" value="TFJ93234.1"/>
    <property type="molecule type" value="Genomic_DNA"/>
</dbReference>
<dbReference type="PANTHER" id="PTHR35799">
    <property type="entry name" value="S-RIBOSYLHOMOCYSTEINE LYASE"/>
    <property type="match status" value="1"/>
</dbReference>
<dbReference type="EC" id="4.4.1.21" evidence="4 14"/>
<organism evidence="15 16">
    <name type="scientific">Lentibacillus salicampi</name>
    <dbReference type="NCBI Taxonomy" id="175306"/>
    <lineage>
        <taxon>Bacteria</taxon>
        <taxon>Bacillati</taxon>
        <taxon>Bacillota</taxon>
        <taxon>Bacilli</taxon>
        <taxon>Bacillales</taxon>
        <taxon>Bacillaceae</taxon>
        <taxon>Lentibacillus</taxon>
    </lineage>
</organism>
<dbReference type="RefSeq" id="WP_135109644.1">
    <property type="nucleotide sequence ID" value="NZ_SRHY01000008.1"/>
</dbReference>
<evidence type="ECO:0000256" key="2">
    <source>
        <dbReference type="ARBA" id="ARBA00007311"/>
    </source>
</evidence>
<proteinExistence type="inferred from homology"/>
<evidence type="ECO:0000256" key="9">
    <source>
        <dbReference type="ARBA" id="ARBA00023004"/>
    </source>
</evidence>
<evidence type="ECO:0000256" key="7">
    <source>
        <dbReference type="ARBA" id="ARBA00022723"/>
    </source>
</evidence>
<evidence type="ECO:0000256" key="5">
    <source>
        <dbReference type="ARBA" id="ARBA00015130"/>
    </source>
</evidence>
<evidence type="ECO:0000256" key="8">
    <source>
        <dbReference type="ARBA" id="ARBA00022929"/>
    </source>
</evidence>
<dbReference type="SUPFAM" id="SSF63411">
    <property type="entry name" value="LuxS/MPP-like metallohydrolase"/>
    <property type="match status" value="1"/>
</dbReference>
<dbReference type="InterPro" id="IPR011249">
    <property type="entry name" value="Metalloenz_LuxS/M16"/>
</dbReference>
<dbReference type="Proteomes" id="UP000298484">
    <property type="component" value="Unassembled WGS sequence"/>
</dbReference>
<comment type="similarity">
    <text evidence="2 14">Belongs to the LuxS family.</text>
</comment>
<evidence type="ECO:0000256" key="14">
    <source>
        <dbReference type="HAMAP-Rule" id="MF_00091"/>
    </source>
</evidence>
<dbReference type="GO" id="GO:0009372">
    <property type="term" value="P:quorum sensing"/>
    <property type="evidence" value="ECO:0007669"/>
    <property type="project" value="UniProtKB-UniRule"/>
</dbReference>
<keyword evidence="16" id="KW-1185">Reference proteome</keyword>
<feature type="binding site" evidence="14">
    <location>
        <position position="124"/>
    </location>
    <ligand>
        <name>Fe cation</name>
        <dbReference type="ChEBI" id="CHEBI:24875"/>
    </ligand>
</feature>
<evidence type="ECO:0000256" key="11">
    <source>
        <dbReference type="ARBA" id="ARBA00024654"/>
    </source>
</evidence>
<dbReference type="PANTHER" id="PTHR35799:SF1">
    <property type="entry name" value="S-RIBOSYLHOMOCYSTEINE LYASE"/>
    <property type="match status" value="1"/>
</dbReference>
<sequence length="157" mass="17494">MSKELANVESFDLDHTAVKAPYVRLAGKTEGTHDIVYKYDIRFCQPNESHMDMPGLHSIEHLMAGLIRNHLDNVIDIGPMGCQTGFYMSVLNNDSYDDVLVALEKTLEDVLEADEVPACNPKQCGWAANHSLEGAKDIASNMLKGKDEWSQVFADEH</sequence>
<accession>A0A4Y9AFS6</accession>
<feature type="binding site" evidence="14">
    <location>
        <position position="61"/>
    </location>
    <ligand>
        <name>Fe cation</name>
        <dbReference type="ChEBI" id="CHEBI:24875"/>
    </ligand>
</feature>
<dbReference type="NCBIfam" id="NF002604">
    <property type="entry name" value="PRK02260.1-4"/>
    <property type="match status" value="1"/>
</dbReference>
<evidence type="ECO:0000256" key="10">
    <source>
        <dbReference type="ARBA" id="ARBA00023239"/>
    </source>
</evidence>
<evidence type="ECO:0000256" key="3">
    <source>
        <dbReference type="ARBA" id="ARBA00011738"/>
    </source>
</evidence>
<dbReference type="Gene3D" id="3.30.1360.80">
    <property type="entry name" value="S-ribosylhomocysteinase (LuxS)"/>
    <property type="match status" value="1"/>
</dbReference>
<comment type="catalytic activity">
    <reaction evidence="1 14">
        <text>S-(5-deoxy-D-ribos-5-yl)-L-homocysteine = (S)-4,5-dihydroxypentane-2,3-dione + L-homocysteine</text>
        <dbReference type="Rhea" id="RHEA:17753"/>
        <dbReference type="ChEBI" id="CHEBI:29484"/>
        <dbReference type="ChEBI" id="CHEBI:58195"/>
        <dbReference type="ChEBI" id="CHEBI:58199"/>
        <dbReference type="EC" id="4.4.1.21"/>
    </reaction>
</comment>
<evidence type="ECO:0000256" key="13">
    <source>
        <dbReference type="ARBA" id="ARBA00031777"/>
    </source>
</evidence>
<gene>
    <name evidence="14" type="primary">luxS</name>
    <name evidence="15" type="ORF">E4U82_07820</name>
</gene>
<keyword evidence="8 14" id="KW-0071">Autoinducer synthesis</keyword>
<keyword evidence="6 14" id="KW-0673">Quorum sensing</keyword>
<comment type="subunit">
    <text evidence="3 14">Homodimer.</text>
</comment>
<dbReference type="GO" id="GO:0005506">
    <property type="term" value="F:iron ion binding"/>
    <property type="evidence" value="ECO:0007669"/>
    <property type="project" value="InterPro"/>
</dbReference>
<dbReference type="HAMAP" id="MF_00091">
    <property type="entry name" value="LuxS"/>
    <property type="match status" value="1"/>
</dbReference>
<dbReference type="PRINTS" id="PR01487">
    <property type="entry name" value="LUXSPROTEIN"/>
</dbReference>
<protein>
    <recommendedName>
        <fullName evidence="5 14">S-ribosylhomocysteine lyase</fullName>
        <ecNumber evidence="4 14">4.4.1.21</ecNumber>
    </recommendedName>
    <alternativeName>
        <fullName evidence="12 14">AI-2 synthesis protein</fullName>
    </alternativeName>
    <alternativeName>
        <fullName evidence="13 14">Autoinducer-2 production protein LuxS</fullName>
    </alternativeName>
</protein>
<keyword evidence="7 14" id="KW-0479">Metal-binding</keyword>
<evidence type="ECO:0000256" key="12">
    <source>
        <dbReference type="ARBA" id="ARBA00030600"/>
    </source>
</evidence>
<dbReference type="OrthoDB" id="9788129at2"/>
<keyword evidence="10 14" id="KW-0456">Lyase</keyword>
<reference evidence="15 16" key="1">
    <citation type="submission" date="2019-03" db="EMBL/GenBank/DDBJ databases">
        <title>Genome sequence of Lentibacillus salicampi ATCC BAA-719.</title>
        <authorList>
            <person name="Maclea K.S."/>
            <person name="Simoes Junior M."/>
        </authorList>
    </citation>
    <scope>NUCLEOTIDE SEQUENCE [LARGE SCALE GENOMIC DNA]</scope>
    <source>
        <strain evidence="15 16">ATCC BAA-719</strain>
    </source>
</reference>
<evidence type="ECO:0000313" key="16">
    <source>
        <dbReference type="Proteomes" id="UP000298484"/>
    </source>
</evidence>
<keyword evidence="9 14" id="KW-0408">Iron</keyword>
<dbReference type="Pfam" id="PF02664">
    <property type="entry name" value="LuxS"/>
    <property type="match status" value="1"/>
</dbReference>
<evidence type="ECO:0000313" key="15">
    <source>
        <dbReference type="EMBL" id="TFJ93234.1"/>
    </source>
</evidence>
<dbReference type="InterPro" id="IPR003815">
    <property type="entry name" value="S-ribosylhomocysteinase"/>
</dbReference>
<evidence type="ECO:0000256" key="1">
    <source>
        <dbReference type="ARBA" id="ARBA00000297"/>
    </source>
</evidence>
<dbReference type="GO" id="GO:0043768">
    <property type="term" value="F:S-ribosylhomocysteine lyase activity"/>
    <property type="evidence" value="ECO:0007669"/>
    <property type="project" value="UniProtKB-UniRule"/>
</dbReference>
<evidence type="ECO:0000256" key="6">
    <source>
        <dbReference type="ARBA" id="ARBA00022654"/>
    </source>
</evidence>
<evidence type="ECO:0000256" key="4">
    <source>
        <dbReference type="ARBA" id="ARBA00012240"/>
    </source>
</evidence>
<name>A0A4Y9AFS6_9BACI</name>
<comment type="caution">
    <text evidence="15">The sequence shown here is derived from an EMBL/GenBank/DDBJ whole genome shotgun (WGS) entry which is preliminary data.</text>
</comment>